<name>A0ABD6EDN6_9BILA</name>
<evidence type="ECO:0000256" key="8">
    <source>
        <dbReference type="ARBA" id="ARBA00040444"/>
    </source>
</evidence>
<dbReference type="SUPFAM" id="SSF48371">
    <property type="entry name" value="ARM repeat"/>
    <property type="match status" value="1"/>
</dbReference>
<keyword evidence="10" id="KW-1185">Reference proteome</keyword>
<evidence type="ECO:0000256" key="4">
    <source>
        <dbReference type="ARBA" id="ARBA00022448"/>
    </source>
</evidence>
<keyword evidence="7" id="KW-0539">Nucleus</keyword>
<comment type="caution">
    <text evidence="9">The sequence shown here is derived from an EMBL/GenBank/DDBJ whole genome shotgun (WGS) entry which is preliminary data.</text>
</comment>
<keyword evidence="5" id="KW-0963">Cytoplasm</keyword>
<dbReference type="GO" id="GO:0005737">
    <property type="term" value="C:cytoplasm"/>
    <property type="evidence" value="ECO:0007669"/>
    <property type="project" value="UniProtKB-SubCell"/>
</dbReference>
<dbReference type="PANTHER" id="PTHR12596:SF1">
    <property type="entry name" value="EXPORTIN-4"/>
    <property type="match status" value="1"/>
</dbReference>
<sequence length="689" mass="77025">MTAFSREDIARLEAAAAVLLASPAHVTAEQRKEAEALFVNLQTNKFTCSECQILMEATNDSFVLFEISKLLGVSILREWKVMNSVSIENILTYILQYITERSELANFVRSELCRCCAKIFKRGILDEHFQSEAVLISKVDKLLSGQDLTMQVLGCDLMEATAAEFSSYWRITDVGITWDFHIRAKREFEKSALRNLFKLSLKTLNDLISHPALSSQHGLTLCGKFLHFAETILSWNFSSQLLPPSLSFHFDVAEATALRPPATYKDIFLHESFLPLFFEIHRKVRFNESLCTISLNCLIMLASLMGEVLTKQETVLGDNPPVKYLSAFMSNTTSLFSGGPLPGETSGLCTIIYKLITFHHISSLFHADRSVLQQFLSFLSHYSQSLTSTGIRLALVEDDYELIHSVSRLFESWLALLRGAARIQLSSDLLEPTFQIYSCFLKAVLSSPFGMREKLCSEDTIKDDINEQDDRVAYSNVLVPLGGFGSFAASQSFSVLFEILATLLTKFFSFLSSGMNEEVVNDWREDMHWILLIIGHTLASEDGDGSCQISPEVFDYCEDMVKNGSTDPSRSDGFLSLCVSGPSSVPGSVGVDPFIRITGLVLLWNVLDHRILGEYGINAVSPELMRSSIWCIRRLVAALSDCEQPEAPNDNNAQYSPMLSKEGEASSKIVKFALHRCFGAIQKFPAERK</sequence>
<accession>A0ABD6EDN6</accession>
<protein>
    <recommendedName>
        <fullName evidence="8">Exportin-4</fullName>
    </recommendedName>
</protein>
<dbReference type="InterPro" id="IPR016024">
    <property type="entry name" value="ARM-type_fold"/>
</dbReference>
<dbReference type="PANTHER" id="PTHR12596">
    <property type="entry name" value="EXPORTIN 4,7-RELATED"/>
    <property type="match status" value="1"/>
</dbReference>
<dbReference type="InterPro" id="IPR011989">
    <property type="entry name" value="ARM-like"/>
</dbReference>
<evidence type="ECO:0000256" key="7">
    <source>
        <dbReference type="ARBA" id="ARBA00023242"/>
    </source>
</evidence>
<evidence type="ECO:0000313" key="10">
    <source>
        <dbReference type="Proteomes" id="UP001608902"/>
    </source>
</evidence>
<keyword evidence="6" id="KW-0653">Protein transport</keyword>
<dbReference type="InterPro" id="IPR044189">
    <property type="entry name" value="XPO4/7-like"/>
</dbReference>
<reference evidence="9 10" key="1">
    <citation type="submission" date="2024-08" db="EMBL/GenBank/DDBJ databases">
        <title>Gnathostoma spinigerum genome.</title>
        <authorList>
            <person name="Gonzalez-Bertolin B."/>
            <person name="Monzon S."/>
            <person name="Zaballos A."/>
            <person name="Jimenez P."/>
            <person name="Dekumyoy P."/>
            <person name="Varona S."/>
            <person name="Cuesta I."/>
            <person name="Sumanam S."/>
            <person name="Adisakwattana P."/>
            <person name="Gasser R.B."/>
            <person name="Hernandez-Gonzalez A."/>
            <person name="Young N.D."/>
            <person name="Perteguer M.J."/>
        </authorList>
    </citation>
    <scope>NUCLEOTIDE SEQUENCE [LARGE SCALE GENOMIC DNA]</scope>
    <source>
        <strain evidence="9">AL3</strain>
        <tissue evidence="9">Liver</tissue>
    </source>
</reference>
<comment type="similarity">
    <text evidence="3">Belongs to the exportin family.</text>
</comment>
<evidence type="ECO:0000256" key="5">
    <source>
        <dbReference type="ARBA" id="ARBA00022490"/>
    </source>
</evidence>
<dbReference type="AlphaFoldDB" id="A0ABD6EDN6"/>
<evidence type="ECO:0000256" key="3">
    <source>
        <dbReference type="ARBA" id="ARBA00009466"/>
    </source>
</evidence>
<keyword evidence="4" id="KW-0813">Transport</keyword>
<evidence type="ECO:0000313" key="9">
    <source>
        <dbReference type="EMBL" id="MFH4977382.1"/>
    </source>
</evidence>
<proteinExistence type="inferred from homology"/>
<evidence type="ECO:0000256" key="2">
    <source>
        <dbReference type="ARBA" id="ARBA00004496"/>
    </source>
</evidence>
<dbReference type="EMBL" id="JBGFUD010002266">
    <property type="protein sequence ID" value="MFH4977382.1"/>
    <property type="molecule type" value="Genomic_DNA"/>
</dbReference>
<dbReference type="GO" id="GO:0005634">
    <property type="term" value="C:nucleus"/>
    <property type="evidence" value="ECO:0007669"/>
    <property type="project" value="UniProtKB-SubCell"/>
</dbReference>
<evidence type="ECO:0000256" key="6">
    <source>
        <dbReference type="ARBA" id="ARBA00022927"/>
    </source>
</evidence>
<comment type="subcellular location">
    <subcellularLocation>
        <location evidence="2">Cytoplasm</location>
    </subcellularLocation>
    <subcellularLocation>
        <location evidence="1">Nucleus</location>
    </subcellularLocation>
</comment>
<evidence type="ECO:0000256" key="1">
    <source>
        <dbReference type="ARBA" id="ARBA00004123"/>
    </source>
</evidence>
<dbReference type="Gene3D" id="1.25.10.10">
    <property type="entry name" value="Leucine-rich Repeat Variant"/>
    <property type="match status" value="1"/>
</dbReference>
<gene>
    <name evidence="9" type="ORF">AB6A40_004091</name>
</gene>
<dbReference type="GO" id="GO:0015031">
    <property type="term" value="P:protein transport"/>
    <property type="evidence" value="ECO:0007669"/>
    <property type="project" value="UniProtKB-KW"/>
</dbReference>
<organism evidence="9 10">
    <name type="scientific">Gnathostoma spinigerum</name>
    <dbReference type="NCBI Taxonomy" id="75299"/>
    <lineage>
        <taxon>Eukaryota</taxon>
        <taxon>Metazoa</taxon>
        <taxon>Ecdysozoa</taxon>
        <taxon>Nematoda</taxon>
        <taxon>Chromadorea</taxon>
        <taxon>Rhabditida</taxon>
        <taxon>Spirurina</taxon>
        <taxon>Gnathostomatomorpha</taxon>
        <taxon>Gnathostomatoidea</taxon>
        <taxon>Gnathostomatidae</taxon>
        <taxon>Gnathostoma</taxon>
    </lineage>
</organism>
<dbReference type="Proteomes" id="UP001608902">
    <property type="component" value="Unassembled WGS sequence"/>
</dbReference>